<feature type="region of interest" description="Disordered" evidence="14">
    <location>
        <begin position="1"/>
        <end position="21"/>
    </location>
</feature>
<evidence type="ECO:0000256" key="10">
    <source>
        <dbReference type="ARBA" id="ARBA00023239"/>
    </source>
</evidence>
<evidence type="ECO:0000256" key="2">
    <source>
        <dbReference type="ARBA" id="ARBA00022485"/>
    </source>
</evidence>
<dbReference type="SMART" id="SM00478">
    <property type="entry name" value="ENDO3c"/>
    <property type="match status" value="1"/>
</dbReference>
<feature type="region of interest" description="Disordered" evidence="14">
    <location>
        <begin position="226"/>
        <end position="261"/>
    </location>
</feature>
<proteinExistence type="inferred from homology"/>
<comment type="similarity">
    <text evidence="1 13">Belongs to the Nth/MutY family.</text>
</comment>
<dbReference type="GO" id="GO:0006285">
    <property type="term" value="P:base-excision repair, AP site formation"/>
    <property type="evidence" value="ECO:0007669"/>
    <property type="project" value="UniProtKB-UniRule"/>
</dbReference>
<dbReference type="PANTHER" id="PTHR43286:SF1">
    <property type="entry name" value="ENDONUCLEASE III-LIKE PROTEIN 1"/>
    <property type="match status" value="1"/>
</dbReference>
<dbReference type="PANTHER" id="PTHR43286">
    <property type="entry name" value="ENDONUCLEASE III-LIKE PROTEIN 1"/>
    <property type="match status" value="1"/>
</dbReference>
<dbReference type="FunFam" id="1.10.1670.10:FF:000003">
    <property type="entry name" value="Endonuclease III homolog"/>
    <property type="match status" value="1"/>
</dbReference>
<comment type="caution">
    <text evidence="13">Lacks conserved residue(s) required for the propagation of feature annotation.</text>
</comment>
<dbReference type="VEuPathDB" id="VectorBase:ACON2_039140"/>
<keyword evidence="13" id="KW-0539">Nucleus</keyword>
<dbReference type="Gene3D" id="1.10.340.30">
    <property type="entry name" value="Hypothetical protein, domain 2"/>
    <property type="match status" value="1"/>
</dbReference>
<dbReference type="InterPro" id="IPR004036">
    <property type="entry name" value="Endonuclease-III-like_CS2"/>
</dbReference>
<comment type="subcellular location">
    <subcellularLocation>
        <location evidence="13">Nucleus</location>
    </subcellularLocation>
    <subcellularLocation>
        <location evidence="13">Mitochondrion</location>
    </subcellularLocation>
</comment>
<evidence type="ECO:0000256" key="4">
    <source>
        <dbReference type="ARBA" id="ARBA00022763"/>
    </source>
</evidence>
<dbReference type="InterPro" id="IPR011257">
    <property type="entry name" value="DNA_glycosylase"/>
</dbReference>
<evidence type="ECO:0000256" key="5">
    <source>
        <dbReference type="ARBA" id="ARBA00022801"/>
    </source>
</evidence>
<sequence>MVSREHITEHRSSGQRGKDEKNTVLDAGEAFGYSSGCCVRAVNFILYMRIFYSAAYRLLTTAMETKSPYFSPRKTRNYAKKEGLTLLQKATQGLNPQEKHASGKKPPVRGFKAKDESNSAANGVAQEKPIKKVIKKRATNIRTDALAAVKNEIVTKEMTDETVVAPLQGNEKTPEKQPDTNSDVEGGNKMMGTSSATLSETEVKIKVEPVDDIETAPQLTSSVLEKTPIKSEPAGADHSPIKRELENGNTDDSTVAKESKWEPENWRQMMENIREMRKAHLAPVDTMGCDQFTQDPGATEVPDRVKRYHCLVSLILSSQTKDKANHECMLRLKKHGLTPESIVATDSAVLQKLIYPVGFYKNKTRFIKEMSQILIDQYGGDIPNSIEGLLKLPGVGTKMAHLCMRSAWNIVTGIGVDTHVHRIANWLKWVPKETKNPENTRQALEKWLPYELWDEVNHLLVGFGQTICTPRFPRCNDCSNAPICPARGQQKIRNTPIKKEVKMEDLEF</sequence>
<accession>A0A8W7PTS0</accession>
<dbReference type="GO" id="GO:0006289">
    <property type="term" value="P:nucleotide-excision repair"/>
    <property type="evidence" value="ECO:0007669"/>
    <property type="project" value="TreeGrafter"/>
</dbReference>
<organism evidence="16">
    <name type="scientific">Anopheles coluzzii</name>
    <name type="common">African malaria mosquito</name>
    <dbReference type="NCBI Taxonomy" id="1518534"/>
    <lineage>
        <taxon>Eukaryota</taxon>
        <taxon>Metazoa</taxon>
        <taxon>Ecdysozoa</taxon>
        <taxon>Arthropoda</taxon>
        <taxon>Hexapoda</taxon>
        <taxon>Insecta</taxon>
        <taxon>Pterygota</taxon>
        <taxon>Neoptera</taxon>
        <taxon>Endopterygota</taxon>
        <taxon>Diptera</taxon>
        <taxon>Nematocera</taxon>
        <taxon>Culicoidea</taxon>
        <taxon>Culicidae</taxon>
        <taxon>Anophelinae</taxon>
        <taxon>Anopheles</taxon>
    </lineage>
</organism>
<dbReference type="GO" id="GO:0000703">
    <property type="term" value="F:oxidized pyrimidine nucleobase lesion DNA N-glycosylase activity"/>
    <property type="evidence" value="ECO:0007669"/>
    <property type="project" value="UniProtKB-UniRule"/>
</dbReference>
<evidence type="ECO:0000256" key="1">
    <source>
        <dbReference type="ARBA" id="ARBA00008343"/>
    </source>
</evidence>
<evidence type="ECO:0000256" key="14">
    <source>
        <dbReference type="SAM" id="MobiDB-lite"/>
    </source>
</evidence>
<comment type="function">
    <text evidence="13">Bifunctional DNA N-glycosylase with associated apurinic/apyrimidinic (AP) lyase function that catalyzes the first step in base excision repair (BER), the primary repair pathway for the repair of oxidative DNA damage. The DNA N-glycosylase activity releases the damaged DNA base from DNA by cleaving the N-glycosidic bond, leaving an AP site. The AP lyase activity cleaves the phosphodiester bond 3' to the AP site by a beta-elimination. Primarily recognizes and repairs oxidative base damage of pyrimidines.</text>
</comment>
<evidence type="ECO:0000313" key="16">
    <source>
        <dbReference type="EnsemblMetazoa" id="ACOM037052-PA.2"/>
    </source>
</evidence>
<keyword evidence="3" id="KW-0479">Metal-binding</keyword>
<keyword evidence="9 13" id="KW-0234">DNA repair</keyword>
<evidence type="ECO:0000256" key="11">
    <source>
        <dbReference type="ARBA" id="ARBA00023295"/>
    </source>
</evidence>
<keyword evidence="6" id="KW-0809">Transit peptide</keyword>
<dbReference type="InterPro" id="IPR003265">
    <property type="entry name" value="HhH-GPD_domain"/>
</dbReference>
<feature type="domain" description="HhH-GPD" evidence="15">
    <location>
        <begin position="316"/>
        <end position="466"/>
    </location>
</feature>
<evidence type="ECO:0000256" key="8">
    <source>
        <dbReference type="ARBA" id="ARBA00023014"/>
    </source>
</evidence>
<comment type="catalytic activity">
    <reaction evidence="12 13">
        <text>2'-deoxyribonucleotide-(2'-deoxyribose 5'-phosphate)-2'-deoxyribonucleotide-DNA = a 3'-end 2'-deoxyribonucleotide-(2,3-dehydro-2,3-deoxyribose 5'-phosphate)-DNA + a 5'-end 5'-phospho-2'-deoxyribonucleoside-DNA + H(+)</text>
        <dbReference type="Rhea" id="RHEA:66592"/>
        <dbReference type="Rhea" id="RHEA-COMP:13180"/>
        <dbReference type="Rhea" id="RHEA-COMP:16897"/>
        <dbReference type="Rhea" id="RHEA-COMP:17067"/>
        <dbReference type="ChEBI" id="CHEBI:15378"/>
        <dbReference type="ChEBI" id="CHEBI:136412"/>
        <dbReference type="ChEBI" id="CHEBI:157695"/>
        <dbReference type="ChEBI" id="CHEBI:167181"/>
        <dbReference type="EC" id="4.2.99.18"/>
    </reaction>
</comment>
<dbReference type="InterPro" id="IPR023170">
    <property type="entry name" value="HhH_base_excis_C"/>
</dbReference>
<feature type="region of interest" description="Disordered" evidence="14">
    <location>
        <begin position="92"/>
        <end position="125"/>
    </location>
</feature>
<evidence type="ECO:0000259" key="15">
    <source>
        <dbReference type="SMART" id="SM00478"/>
    </source>
</evidence>
<name>A0A8W7PTS0_ANOCL</name>
<feature type="compositionally biased region" description="Polar residues" evidence="14">
    <location>
        <begin position="191"/>
        <end position="200"/>
    </location>
</feature>
<evidence type="ECO:0000256" key="12">
    <source>
        <dbReference type="ARBA" id="ARBA00044632"/>
    </source>
</evidence>
<evidence type="ECO:0000256" key="3">
    <source>
        <dbReference type="ARBA" id="ARBA00022723"/>
    </source>
</evidence>
<dbReference type="GO" id="GO:0003677">
    <property type="term" value="F:DNA binding"/>
    <property type="evidence" value="ECO:0007669"/>
    <property type="project" value="UniProtKB-UniRule"/>
</dbReference>
<dbReference type="Gene3D" id="1.10.1670.10">
    <property type="entry name" value="Helix-hairpin-Helix base-excision DNA repair enzymes (C-terminal)"/>
    <property type="match status" value="1"/>
</dbReference>
<keyword evidence="10 13" id="KW-0456">Lyase</keyword>
<dbReference type="SUPFAM" id="SSF48150">
    <property type="entry name" value="DNA-glycosylase"/>
    <property type="match status" value="1"/>
</dbReference>
<dbReference type="GO" id="GO:0046872">
    <property type="term" value="F:metal ion binding"/>
    <property type="evidence" value="ECO:0007669"/>
    <property type="project" value="UniProtKB-KW"/>
</dbReference>
<dbReference type="HAMAP" id="MF_03183">
    <property type="entry name" value="Endonuclease_III_Nth"/>
    <property type="match status" value="1"/>
</dbReference>
<feature type="region of interest" description="Disordered" evidence="14">
    <location>
        <begin position="163"/>
        <end position="201"/>
    </location>
</feature>
<evidence type="ECO:0000256" key="6">
    <source>
        <dbReference type="ARBA" id="ARBA00022946"/>
    </source>
</evidence>
<keyword evidence="13" id="KW-0496">Mitochondrion</keyword>
<gene>
    <name evidence="13" type="primary">NTH1</name>
</gene>
<keyword evidence="11 13" id="KW-0326">Glycosidase</keyword>
<reference evidence="16" key="1">
    <citation type="submission" date="2022-08" db="UniProtKB">
        <authorList>
            <consortium name="EnsemblMetazoa"/>
        </authorList>
    </citation>
    <scope>IDENTIFICATION</scope>
</reference>
<dbReference type="GO" id="GO:0051539">
    <property type="term" value="F:4 iron, 4 sulfur cluster binding"/>
    <property type="evidence" value="ECO:0007669"/>
    <property type="project" value="UniProtKB-KW"/>
</dbReference>
<dbReference type="FunFam" id="1.10.340.30:FF:000005">
    <property type="entry name" value="Endonuclease III-like protein 1"/>
    <property type="match status" value="1"/>
</dbReference>
<dbReference type="InterPro" id="IPR000445">
    <property type="entry name" value="HhH_motif"/>
</dbReference>
<protein>
    <recommendedName>
        <fullName evidence="13">Endonuclease III homolog</fullName>
        <ecNumber evidence="13">3.2.2.-</ecNumber>
        <ecNumber evidence="13">4.2.99.18</ecNumber>
    </recommendedName>
    <alternativeName>
        <fullName evidence="13">Bifunctional DNA N-glycosylase/DNA-(apurinic or apyrimidinic site) lyase</fullName>
        <shortName evidence="13">DNA glycosylase/AP lyase</shortName>
    </alternativeName>
</protein>
<dbReference type="EC" id="4.2.99.18" evidence="13"/>
<dbReference type="CDD" id="cd00056">
    <property type="entry name" value="ENDO3c"/>
    <property type="match status" value="1"/>
</dbReference>
<keyword evidence="2" id="KW-0004">4Fe-4S</keyword>
<dbReference type="InterPro" id="IPR030841">
    <property type="entry name" value="NTH1"/>
</dbReference>
<keyword evidence="7" id="KW-0408">Iron</keyword>
<dbReference type="GO" id="GO:0005634">
    <property type="term" value="C:nucleus"/>
    <property type="evidence" value="ECO:0007669"/>
    <property type="project" value="UniProtKB-SubCell"/>
</dbReference>
<dbReference type="PROSITE" id="PS01155">
    <property type="entry name" value="ENDONUCLEASE_III_2"/>
    <property type="match status" value="1"/>
</dbReference>
<dbReference type="GO" id="GO:0005739">
    <property type="term" value="C:mitochondrion"/>
    <property type="evidence" value="ECO:0007669"/>
    <property type="project" value="UniProtKB-SubCell"/>
</dbReference>
<dbReference type="EnsemblMetazoa" id="ACOM037052-RA">
    <property type="protein sequence ID" value="ACOM037052-PA.2"/>
    <property type="gene ID" value="ACOM037052"/>
</dbReference>
<dbReference type="AlphaFoldDB" id="A0A8W7PTS0"/>
<dbReference type="GO" id="GO:0140078">
    <property type="term" value="F:class I DNA-(apurinic or apyrimidinic site) endonuclease activity"/>
    <property type="evidence" value="ECO:0007669"/>
    <property type="project" value="UniProtKB-EC"/>
</dbReference>
<keyword evidence="4 13" id="KW-0227">DNA damage</keyword>
<dbReference type="Pfam" id="PF00633">
    <property type="entry name" value="HHH"/>
    <property type="match status" value="1"/>
</dbReference>
<evidence type="ECO:0000256" key="9">
    <source>
        <dbReference type="ARBA" id="ARBA00023204"/>
    </source>
</evidence>
<dbReference type="EC" id="3.2.2.-" evidence="13"/>
<keyword evidence="5 13" id="KW-0378">Hydrolase</keyword>
<evidence type="ECO:0000256" key="13">
    <source>
        <dbReference type="HAMAP-Rule" id="MF_03183"/>
    </source>
</evidence>
<dbReference type="Pfam" id="PF00730">
    <property type="entry name" value="HhH-GPD"/>
    <property type="match status" value="1"/>
</dbReference>
<dbReference type="Proteomes" id="UP000075882">
    <property type="component" value="Unassembled WGS sequence"/>
</dbReference>
<keyword evidence="8" id="KW-0411">Iron-sulfur</keyword>
<evidence type="ECO:0000256" key="7">
    <source>
        <dbReference type="ARBA" id="ARBA00023004"/>
    </source>
</evidence>